<protein>
    <submittedName>
        <fullName evidence="1">Uncharacterized protein</fullName>
    </submittedName>
</protein>
<evidence type="ECO:0000313" key="1">
    <source>
        <dbReference type="EMBL" id="KAK7410711.1"/>
    </source>
</evidence>
<comment type="caution">
    <text evidence="1">The sequence shown here is derived from an EMBL/GenBank/DDBJ whole genome shotgun (WGS) entry which is preliminary data.</text>
</comment>
<sequence length="84" mass="9522">MSQEIVLSDVECKLMGELQRPYVVVLRLVKHLADALFVTCPSASTDKQTIHSQNSLDSEKVQKYFLWKLVHFVVLTTCISGKRA</sequence>
<dbReference type="EMBL" id="JAYMYS010000001">
    <property type="protein sequence ID" value="KAK7410711.1"/>
    <property type="molecule type" value="Genomic_DNA"/>
</dbReference>
<reference evidence="1 2" key="1">
    <citation type="submission" date="2024-01" db="EMBL/GenBank/DDBJ databases">
        <title>The genomes of 5 underutilized Papilionoideae crops provide insights into root nodulation and disease resistanc.</title>
        <authorList>
            <person name="Jiang F."/>
        </authorList>
    </citation>
    <scope>NUCLEOTIDE SEQUENCE [LARGE SCALE GENOMIC DNA]</scope>
    <source>
        <strain evidence="1">DUOXIRENSHENG_FW03</strain>
        <tissue evidence="1">Leaves</tissue>
    </source>
</reference>
<dbReference type="Proteomes" id="UP001386955">
    <property type="component" value="Unassembled WGS sequence"/>
</dbReference>
<gene>
    <name evidence="1" type="ORF">VNO78_01716</name>
</gene>
<keyword evidence="2" id="KW-1185">Reference proteome</keyword>
<dbReference type="AlphaFoldDB" id="A0AAN9T9S2"/>
<name>A0AAN9T9S2_PSOTE</name>
<proteinExistence type="predicted"/>
<organism evidence="1 2">
    <name type="scientific">Psophocarpus tetragonolobus</name>
    <name type="common">Winged bean</name>
    <name type="synonym">Dolichos tetragonolobus</name>
    <dbReference type="NCBI Taxonomy" id="3891"/>
    <lineage>
        <taxon>Eukaryota</taxon>
        <taxon>Viridiplantae</taxon>
        <taxon>Streptophyta</taxon>
        <taxon>Embryophyta</taxon>
        <taxon>Tracheophyta</taxon>
        <taxon>Spermatophyta</taxon>
        <taxon>Magnoliopsida</taxon>
        <taxon>eudicotyledons</taxon>
        <taxon>Gunneridae</taxon>
        <taxon>Pentapetalae</taxon>
        <taxon>rosids</taxon>
        <taxon>fabids</taxon>
        <taxon>Fabales</taxon>
        <taxon>Fabaceae</taxon>
        <taxon>Papilionoideae</taxon>
        <taxon>50 kb inversion clade</taxon>
        <taxon>NPAAA clade</taxon>
        <taxon>indigoferoid/millettioid clade</taxon>
        <taxon>Phaseoleae</taxon>
        <taxon>Psophocarpus</taxon>
    </lineage>
</organism>
<accession>A0AAN9T9S2</accession>
<evidence type="ECO:0000313" key="2">
    <source>
        <dbReference type="Proteomes" id="UP001386955"/>
    </source>
</evidence>